<dbReference type="Proteomes" id="UP000027138">
    <property type="component" value="Unassembled WGS sequence"/>
</dbReference>
<evidence type="ECO:0000313" key="2">
    <source>
        <dbReference type="EMBL" id="KDP37894.1"/>
    </source>
</evidence>
<feature type="region of interest" description="Disordered" evidence="1">
    <location>
        <begin position="47"/>
        <end position="121"/>
    </location>
</feature>
<reference evidence="2 3" key="1">
    <citation type="journal article" date="2014" name="PLoS ONE">
        <title>Global Analysis of Gene Expression Profiles in Physic Nut (Jatropha curcas L.) Seedlings Exposed to Salt Stress.</title>
        <authorList>
            <person name="Zhang L."/>
            <person name="Zhang C."/>
            <person name="Wu P."/>
            <person name="Chen Y."/>
            <person name="Li M."/>
            <person name="Jiang H."/>
            <person name="Wu G."/>
        </authorList>
    </citation>
    <scope>NUCLEOTIDE SEQUENCE [LARGE SCALE GENOMIC DNA]</scope>
    <source>
        <strain evidence="3">cv. GZQX0401</strain>
        <tissue evidence="2">Young leaves</tissue>
    </source>
</reference>
<name>A0A067L1A5_JATCU</name>
<proteinExistence type="predicted"/>
<organism evidence="2 3">
    <name type="scientific">Jatropha curcas</name>
    <name type="common">Barbados nut</name>
    <dbReference type="NCBI Taxonomy" id="180498"/>
    <lineage>
        <taxon>Eukaryota</taxon>
        <taxon>Viridiplantae</taxon>
        <taxon>Streptophyta</taxon>
        <taxon>Embryophyta</taxon>
        <taxon>Tracheophyta</taxon>
        <taxon>Spermatophyta</taxon>
        <taxon>Magnoliopsida</taxon>
        <taxon>eudicotyledons</taxon>
        <taxon>Gunneridae</taxon>
        <taxon>Pentapetalae</taxon>
        <taxon>rosids</taxon>
        <taxon>fabids</taxon>
        <taxon>Malpighiales</taxon>
        <taxon>Euphorbiaceae</taxon>
        <taxon>Crotonoideae</taxon>
        <taxon>Jatropheae</taxon>
        <taxon>Jatropha</taxon>
    </lineage>
</organism>
<accession>A0A067L1A5</accession>
<evidence type="ECO:0000313" key="3">
    <source>
        <dbReference type="Proteomes" id="UP000027138"/>
    </source>
</evidence>
<feature type="compositionally biased region" description="Polar residues" evidence="1">
    <location>
        <begin position="108"/>
        <end position="121"/>
    </location>
</feature>
<protein>
    <submittedName>
        <fullName evidence="2">Uncharacterized protein</fullName>
    </submittedName>
</protein>
<feature type="compositionally biased region" description="Polar residues" evidence="1">
    <location>
        <begin position="304"/>
        <end position="319"/>
    </location>
</feature>
<sequence length="350" mass="38041">MQVVEDLTDILDDASGTYVEIGASDDEEEEDQIIIVQMARGRAVDLDASGSGLRGGRGRGRSTCGRGRTIPPPSSSGTSGASSSAQPPVPPSLPSVPSSSTPFLGLVESSQSPTAPASSEPCNKLSLKHFVWEEAIMAMLKVAWEKLCALQYADFTYKMRKSGAMRLAVMEQVLLDTQADQYPPIETSRLLAEKYGREPTSMEVFTYTHTKDHDGNTFVDRRVLGVNVTISGPQPDHSAEEIAALWAHVDEQERQLVELREYVMWMSGQPGAGTSSSDPPPTTDRDVSTTQHQPLPSPLDPDTADNTLVTPADTTTHPANTPPRITRLDCANDQPRFQKEDTTEISDRCL</sequence>
<gene>
    <name evidence="2" type="ORF">JCGZ_05776</name>
</gene>
<feature type="compositionally biased region" description="Low complexity" evidence="1">
    <location>
        <begin position="75"/>
        <end position="86"/>
    </location>
</feature>
<feature type="region of interest" description="Disordered" evidence="1">
    <location>
        <begin position="268"/>
        <end position="350"/>
    </location>
</feature>
<dbReference type="AlphaFoldDB" id="A0A067L1A5"/>
<keyword evidence="3" id="KW-1185">Reference proteome</keyword>
<evidence type="ECO:0000256" key="1">
    <source>
        <dbReference type="SAM" id="MobiDB-lite"/>
    </source>
</evidence>
<dbReference type="EMBL" id="KK914374">
    <property type="protein sequence ID" value="KDP37894.1"/>
    <property type="molecule type" value="Genomic_DNA"/>
</dbReference>
<feature type="compositionally biased region" description="Basic and acidic residues" evidence="1">
    <location>
        <begin position="336"/>
        <end position="350"/>
    </location>
</feature>